<dbReference type="RefSeq" id="WP_188890716.1">
    <property type="nucleotide sequence ID" value="NZ_BMHY01000007.1"/>
</dbReference>
<accession>A0A917HFS9</accession>
<dbReference type="EMBL" id="BMHY01000007">
    <property type="protein sequence ID" value="GGG77321.1"/>
    <property type="molecule type" value="Genomic_DNA"/>
</dbReference>
<evidence type="ECO:0000256" key="1">
    <source>
        <dbReference type="ARBA" id="ARBA00022679"/>
    </source>
</evidence>
<dbReference type="InterPro" id="IPR000182">
    <property type="entry name" value="GNAT_dom"/>
</dbReference>
<comment type="caution">
    <text evidence="4">The sequence shown here is derived from an EMBL/GenBank/DDBJ whole genome shotgun (WGS) entry which is preliminary data.</text>
</comment>
<dbReference type="SUPFAM" id="SSF55729">
    <property type="entry name" value="Acyl-CoA N-acyltransferases (Nat)"/>
    <property type="match status" value="1"/>
</dbReference>
<proteinExistence type="predicted"/>
<dbReference type="PANTHER" id="PTHR43877">
    <property type="entry name" value="AMINOALKYLPHOSPHONATE N-ACETYLTRANSFERASE-RELATED-RELATED"/>
    <property type="match status" value="1"/>
</dbReference>
<dbReference type="AlphaFoldDB" id="A0A917HFS9"/>
<reference evidence="4 5" key="1">
    <citation type="journal article" date="2014" name="Int. J. Syst. Evol. Microbiol.">
        <title>Complete genome sequence of Corynebacterium casei LMG S-19264T (=DSM 44701T), isolated from a smear-ripened cheese.</title>
        <authorList>
            <consortium name="US DOE Joint Genome Institute (JGI-PGF)"/>
            <person name="Walter F."/>
            <person name="Albersmeier A."/>
            <person name="Kalinowski J."/>
            <person name="Ruckert C."/>
        </authorList>
    </citation>
    <scope>NUCLEOTIDE SEQUENCE [LARGE SCALE GENOMIC DNA]</scope>
    <source>
        <strain evidence="4 5">CGMCC 1.15286</strain>
    </source>
</reference>
<dbReference type="GO" id="GO:0016747">
    <property type="term" value="F:acyltransferase activity, transferring groups other than amino-acyl groups"/>
    <property type="evidence" value="ECO:0007669"/>
    <property type="project" value="InterPro"/>
</dbReference>
<keyword evidence="1" id="KW-0808">Transferase</keyword>
<protein>
    <recommendedName>
        <fullName evidence="3">N-acetyltransferase domain-containing protein</fullName>
    </recommendedName>
</protein>
<dbReference type="Proteomes" id="UP000600247">
    <property type="component" value="Unassembled WGS sequence"/>
</dbReference>
<keyword evidence="5" id="KW-1185">Reference proteome</keyword>
<keyword evidence="2" id="KW-0012">Acyltransferase</keyword>
<evidence type="ECO:0000256" key="2">
    <source>
        <dbReference type="ARBA" id="ARBA00023315"/>
    </source>
</evidence>
<dbReference type="PROSITE" id="PS51186">
    <property type="entry name" value="GNAT"/>
    <property type="match status" value="1"/>
</dbReference>
<dbReference type="CDD" id="cd04301">
    <property type="entry name" value="NAT_SF"/>
    <property type="match status" value="1"/>
</dbReference>
<sequence length="177" mass="19610">MAENNGIVIRDAEEKDRDAILALMLESYGQYEKVMPGDGWLQYAESIRESVDRDGPIARIIAELDGEIVGSVQMFTSSESAYGAPELGILTPIIRLLATSPKARGKGVATALIKESARRSIELGSDTLHLHTSDMMESAVRLYERLGFERAYDKEMQKGDVLVKCYRLLLKETALLS</sequence>
<organism evidence="4 5">
    <name type="scientific">Paenibacillus radicis</name>
    <name type="common">ex Gao et al. 2016</name>
    <dbReference type="NCBI Taxonomy" id="1737354"/>
    <lineage>
        <taxon>Bacteria</taxon>
        <taxon>Bacillati</taxon>
        <taxon>Bacillota</taxon>
        <taxon>Bacilli</taxon>
        <taxon>Bacillales</taxon>
        <taxon>Paenibacillaceae</taxon>
        <taxon>Paenibacillus</taxon>
    </lineage>
</organism>
<dbReference type="Pfam" id="PF00583">
    <property type="entry name" value="Acetyltransf_1"/>
    <property type="match status" value="1"/>
</dbReference>
<gene>
    <name evidence="4" type="ORF">GCM10010918_37490</name>
</gene>
<name>A0A917HFS9_9BACL</name>
<evidence type="ECO:0000313" key="5">
    <source>
        <dbReference type="Proteomes" id="UP000600247"/>
    </source>
</evidence>
<evidence type="ECO:0000313" key="4">
    <source>
        <dbReference type="EMBL" id="GGG77321.1"/>
    </source>
</evidence>
<feature type="domain" description="N-acetyltransferase" evidence="3">
    <location>
        <begin position="7"/>
        <end position="168"/>
    </location>
</feature>
<dbReference type="PANTHER" id="PTHR43877:SF2">
    <property type="entry name" value="AMINOALKYLPHOSPHONATE N-ACETYLTRANSFERASE-RELATED"/>
    <property type="match status" value="1"/>
</dbReference>
<dbReference type="InterPro" id="IPR050832">
    <property type="entry name" value="Bact_Acetyltransf"/>
</dbReference>
<dbReference type="InterPro" id="IPR016181">
    <property type="entry name" value="Acyl_CoA_acyltransferase"/>
</dbReference>
<evidence type="ECO:0000259" key="3">
    <source>
        <dbReference type="PROSITE" id="PS51186"/>
    </source>
</evidence>
<dbReference type="Gene3D" id="3.40.630.30">
    <property type="match status" value="1"/>
</dbReference>